<organism evidence="2 3">
    <name type="scientific">Ephemerocybe angulata</name>
    <dbReference type="NCBI Taxonomy" id="980116"/>
    <lineage>
        <taxon>Eukaryota</taxon>
        <taxon>Fungi</taxon>
        <taxon>Dikarya</taxon>
        <taxon>Basidiomycota</taxon>
        <taxon>Agaricomycotina</taxon>
        <taxon>Agaricomycetes</taxon>
        <taxon>Agaricomycetidae</taxon>
        <taxon>Agaricales</taxon>
        <taxon>Agaricineae</taxon>
        <taxon>Psathyrellaceae</taxon>
        <taxon>Ephemerocybe</taxon>
    </lineage>
</organism>
<evidence type="ECO:0000256" key="1">
    <source>
        <dbReference type="SAM" id="MobiDB-lite"/>
    </source>
</evidence>
<feature type="region of interest" description="Disordered" evidence="1">
    <location>
        <begin position="1"/>
        <end position="75"/>
    </location>
</feature>
<accession>A0A8H5FA18</accession>
<dbReference type="Proteomes" id="UP000541558">
    <property type="component" value="Unassembled WGS sequence"/>
</dbReference>
<evidence type="ECO:0000313" key="2">
    <source>
        <dbReference type="EMBL" id="KAF5329037.1"/>
    </source>
</evidence>
<comment type="caution">
    <text evidence="2">The sequence shown here is derived from an EMBL/GenBank/DDBJ whole genome shotgun (WGS) entry which is preliminary data.</text>
</comment>
<evidence type="ECO:0000313" key="3">
    <source>
        <dbReference type="Proteomes" id="UP000541558"/>
    </source>
</evidence>
<reference evidence="2 3" key="1">
    <citation type="journal article" date="2020" name="ISME J.">
        <title>Uncovering the hidden diversity of litter-decomposition mechanisms in mushroom-forming fungi.</title>
        <authorList>
            <person name="Floudas D."/>
            <person name="Bentzer J."/>
            <person name="Ahren D."/>
            <person name="Johansson T."/>
            <person name="Persson P."/>
            <person name="Tunlid A."/>
        </authorList>
    </citation>
    <scope>NUCLEOTIDE SEQUENCE [LARGE SCALE GENOMIC DNA]</scope>
    <source>
        <strain evidence="2 3">CBS 175.51</strain>
    </source>
</reference>
<dbReference type="AlphaFoldDB" id="A0A8H5FA18"/>
<keyword evidence="3" id="KW-1185">Reference proteome</keyword>
<feature type="region of interest" description="Disordered" evidence="1">
    <location>
        <begin position="138"/>
        <end position="166"/>
    </location>
</feature>
<sequence length="389" mass="42001">MPPLERYPGAATMSKEHSSSKRIVSSSSSSSPTSSSSSPPPSASPLAKPNARPNAKKDPGANKKPPKGYPKDMANMLAMGPWGRRWGKSCEPTSTTITDSDMSTYVLDKHGDHYLIPMEDSLSGKEIILDHHSSHSLPVSRTTSMAPSLPSTPPTPVAARPSSGEYRSYTNQRQAPLWLNLDHHRPQTAASLDDLFLSPYGVRVPHNLSSSPHPSESSSAGSYFSDASSAIRECFSFNVLQGMPLELEPPLSPSVASDAGGEWNDIFNLNSFAANQAERNYESSESSNLGAQVDQALLFQQQQVPIAQHPRASGMPVASEYSQYRQAPPLDHQFGNFQPHEHTTGSDMGGWSGHDGFAAVGGGDRNVSRAEESVQRMAPSNAGYHNWQF</sequence>
<proteinExistence type="predicted"/>
<dbReference type="EMBL" id="JAACJK010000123">
    <property type="protein sequence ID" value="KAF5329037.1"/>
    <property type="molecule type" value="Genomic_DNA"/>
</dbReference>
<dbReference type="OrthoDB" id="10623959at2759"/>
<protein>
    <submittedName>
        <fullName evidence="2">Uncharacterized protein</fullName>
    </submittedName>
</protein>
<gene>
    <name evidence="2" type="ORF">D9611_013886</name>
</gene>
<feature type="compositionally biased region" description="Low complexity" evidence="1">
    <location>
        <begin position="21"/>
        <end position="37"/>
    </location>
</feature>
<name>A0A8H5FA18_9AGAR</name>